<keyword evidence="1" id="KW-1133">Transmembrane helix</keyword>
<evidence type="ECO:0000313" key="2">
    <source>
        <dbReference type="EMBL" id="KJL46334.1"/>
    </source>
</evidence>
<keyword evidence="1" id="KW-0472">Membrane</keyword>
<dbReference type="EMBL" id="JYJB01000010">
    <property type="protein sequence ID" value="KJL46334.1"/>
    <property type="molecule type" value="Genomic_DNA"/>
</dbReference>
<feature type="transmembrane region" description="Helical" evidence="1">
    <location>
        <begin position="42"/>
        <end position="64"/>
    </location>
</feature>
<evidence type="ECO:0000313" key="3">
    <source>
        <dbReference type="Proteomes" id="UP000033900"/>
    </source>
</evidence>
<reference evidence="2 3" key="1">
    <citation type="submission" date="2015-02" db="EMBL/GenBank/DDBJ databases">
        <title>Draft genome sequences of ten Microbacterium spp. with emphasis on heavy metal contaminated environments.</title>
        <authorList>
            <person name="Corretto E."/>
        </authorList>
    </citation>
    <scope>NUCLEOTIDE SEQUENCE [LARGE SCALE GENOMIC DNA]</scope>
    <source>
        <strain evidence="2 3">SA35</strain>
    </source>
</reference>
<evidence type="ECO:0000256" key="1">
    <source>
        <dbReference type="SAM" id="Phobius"/>
    </source>
</evidence>
<proteinExistence type="predicted"/>
<gene>
    <name evidence="2" type="ORF">RS84_02965</name>
</gene>
<accession>A0A0M2HI05</accession>
<feature type="transmembrane region" description="Helical" evidence="1">
    <location>
        <begin position="76"/>
        <end position="102"/>
    </location>
</feature>
<protein>
    <submittedName>
        <fullName evidence="2">Uncharacterized protein</fullName>
    </submittedName>
</protein>
<dbReference type="PATRIC" id="fig|273678.4.peg.2965"/>
<organism evidence="2 3">
    <name type="scientific">Microbacterium hydrocarbonoxydans</name>
    <dbReference type="NCBI Taxonomy" id="273678"/>
    <lineage>
        <taxon>Bacteria</taxon>
        <taxon>Bacillati</taxon>
        <taxon>Actinomycetota</taxon>
        <taxon>Actinomycetes</taxon>
        <taxon>Micrococcales</taxon>
        <taxon>Microbacteriaceae</taxon>
        <taxon>Microbacterium</taxon>
    </lineage>
</organism>
<dbReference type="OrthoDB" id="5123577at2"/>
<comment type="caution">
    <text evidence="2">The sequence shown here is derived from an EMBL/GenBank/DDBJ whole genome shotgun (WGS) entry which is preliminary data.</text>
</comment>
<name>A0A0M2HI05_9MICO</name>
<feature type="transmembrane region" description="Helical" evidence="1">
    <location>
        <begin position="12"/>
        <end position="36"/>
    </location>
</feature>
<sequence>MVTNQPALRTSSGAIWIIVAALFTAVSLVPLIAIVADGSPAAPVALVTASLLVAALVAMVIVRVSVPEGSPRLRALAGCFLGMALVALIGLLICVAIVWAPLTG</sequence>
<dbReference type="RefSeq" id="WP_152641848.1">
    <property type="nucleotide sequence ID" value="NZ_JYJB01000010.1"/>
</dbReference>
<dbReference type="AlphaFoldDB" id="A0A0M2HI05"/>
<keyword evidence="1" id="KW-0812">Transmembrane</keyword>
<keyword evidence="3" id="KW-1185">Reference proteome</keyword>
<dbReference type="Proteomes" id="UP000033900">
    <property type="component" value="Unassembled WGS sequence"/>
</dbReference>